<dbReference type="InterPro" id="IPR035903">
    <property type="entry name" value="HesB-like_dom_sf"/>
</dbReference>
<dbReference type="PANTHER" id="PTHR43011">
    <property type="entry name" value="IRON-SULFUR CLUSTER ASSEMBLY 2 HOMOLOG, MITOCHONDRIAL"/>
    <property type="match status" value="1"/>
</dbReference>
<dbReference type="NCBIfam" id="TIGR00049">
    <property type="entry name" value="iron-sulfur cluster assembly accessory protein"/>
    <property type="match status" value="1"/>
</dbReference>
<dbReference type="Gene3D" id="2.60.300.12">
    <property type="entry name" value="HesB-like domain"/>
    <property type="match status" value="1"/>
</dbReference>
<dbReference type="EMBL" id="CP089984">
    <property type="protein sequence ID" value="WXB13129.1"/>
    <property type="molecule type" value="Genomic_DNA"/>
</dbReference>
<feature type="region of interest" description="Disordered" evidence="1">
    <location>
        <begin position="1"/>
        <end position="33"/>
    </location>
</feature>
<reference evidence="3 4" key="1">
    <citation type="submission" date="2021-12" db="EMBL/GenBank/DDBJ databases">
        <title>Discovery of the Pendulisporaceae a myxobacterial family with distinct sporulation behavior and unique specialized metabolism.</title>
        <authorList>
            <person name="Garcia R."/>
            <person name="Popoff A."/>
            <person name="Bader C.D."/>
            <person name="Loehr J."/>
            <person name="Walesch S."/>
            <person name="Walt C."/>
            <person name="Boldt J."/>
            <person name="Bunk B."/>
            <person name="Haeckl F.J.F.P.J."/>
            <person name="Gunesch A.P."/>
            <person name="Birkelbach J."/>
            <person name="Nuebel U."/>
            <person name="Pietschmann T."/>
            <person name="Bach T."/>
            <person name="Mueller R."/>
        </authorList>
    </citation>
    <scope>NUCLEOTIDE SEQUENCE [LARGE SCALE GENOMIC DNA]</scope>
    <source>
        <strain evidence="3 4">MSr11954</strain>
    </source>
</reference>
<name>A0ABZ2LQD2_9BACT</name>
<proteinExistence type="predicted"/>
<evidence type="ECO:0000256" key="1">
    <source>
        <dbReference type="SAM" id="MobiDB-lite"/>
    </source>
</evidence>
<dbReference type="InterPro" id="IPR016092">
    <property type="entry name" value="ATAP"/>
</dbReference>
<dbReference type="RefSeq" id="WP_394822748.1">
    <property type="nucleotide sequence ID" value="NZ_CP089984.1"/>
</dbReference>
<organism evidence="3 4">
    <name type="scientific">Pendulispora albinea</name>
    <dbReference type="NCBI Taxonomy" id="2741071"/>
    <lineage>
        <taxon>Bacteria</taxon>
        <taxon>Pseudomonadati</taxon>
        <taxon>Myxococcota</taxon>
        <taxon>Myxococcia</taxon>
        <taxon>Myxococcales</taxon>
        <taxon>Sorangiineae</taxon>
        <taxon>Pendulisporaceae</taxon>
        <taxon>Pendulispora</taxon>
    </lineage>
</organism>
<keyword evidence="4" id="KW-1185">Reference proteome</keyword>
<evidence type="ECO:0000259" key="2">
    <source>
        <dbReference type="Pfam" id="PF01521"/>
    </source>
</evidence>
<dbReference type="SUPFAM" id="SSF89360">
    <property type="entry name" value="HesB-like domain"/>
    <property type="match status" value="1"/>
</dbReference>
<protein>
    <submittedName>
        <fullName evidence="3">Iron-sulfur cluster assembly accessory protein</fullName>
    </submittedName>
</protein>
<dbReference type="Pfam" id="PF01521">
    <property type="entry name" value="Fe-S_biosyn"/>
    <property type="match status" value="1"/>
</dbReference>
<dbReference type="Proteomes" id="UP001370348">
    <property type="component" value="Chromosome"/>
</dbReference>
<dbReference type="PANTHER" id="PTHR43011:SF1">
    <property type="entry name" value="IRON-SULFUR CLUSTER ASSEMBLY 2 HOMOLOG, MITOCHONDRIAL"/>
    <property type="match status" value="1"/>
</dbReference>
<gene>
    <name evidence="3" type="ORF">LZC94_35445</name>
</gene>
<feature type="domain" description="Core" evidence="2">
    <location>
        <begin position="31"/>
        <end position="133"/>
    </location>
</feature>
<sequence>MHAETQSPEPRSPGSPAPQDVAAAPAKKEPSIEVSPAAVEAIRAQIQKRGVPDTSLRVGIRGGGCSGFSYVIEFHDGPPRARDRVFQYDDVRVVVDPKSLIYLNGSTLDWEKTLMKQGFKFVNPNEKTSCGCGHSFTV</sequence>
<dbReference type="InterPro" id="IPR017870">
    <property type="entry name" value="FeS_cluster_insertion_CS"/>
</dbReference>
<evidence type="ECO:0000313" key="4">
    <source>
        <dbReference type="Proteomes" id="UP001370348"/>
    </source>
</evidence>
<dbReference type="InterPro" id="IPR000361">
    <property type="entry name" value="ATAP_core_dom"/>
</dbReference>
<accession>A0ABZ2LQD2</accession>
<dbReference type="PROSITE" id="PS01152">
    <property type="entry name" value="HESB"/>
    <property type="match status" value="1"/>
</dbReference>
<evidence type="ECO:0000313" key="3">
    <source>
        <dbReference type="EMBL" id="WXB13129.1"/>
    </source>
</evidence>